<accession>A0A224XAP1</accession>
<gene>
    <name evidence="1" type="ORF">RsY01_1946</name>
</gene>
<dbReference type="RefSeq" id="WP_133063212.1">
    <property type="nucleotide sequence ID" value="NZ_BEDT01000005.1"/>
</dbReference>
<sequence>MHQSITEATQFMVTPDRIKELSGWRGDVTNGAGKTPSMNNDDYKADLDAINIKIMMEKLKVSQSEATQQYYNDLRNGKYTRASMFNDNVGLKYVKDSILKSFGVSTMDELKIKSIVSFNFIESLESNSNDLIGG</sequence>
<evidence type="ECO:0000313" key="1">
    <source>
        <dbReference type="EMBL" id="GAX48330.1"/>
    </source>
</evidence>
<dbReference type="Proteomes" id="UP000218689">
    <property type="component" value="Unassembled WGS sequence"/>
</dbReference>
<organism evidence="1 2">
    <name type="scientific">Pseudolactococcus reticulitermitis</name>
    <dbReference type="NCBI Taxonomy" id="2025039"/>
    <lineage>
        <taxon>Bacteria</taxon>
        <taxon>Bacillati</taxon>
        <taxon>Bacillota</taxon>
        <taxon>Bacilli</taxon>
        <taxon>Lactobacillales</taxon>
        <taxon>Streptococcaceae</taxon>
        <taxon>Pseudolactococcus</taxon>
    </lineage>
</organism>
<dbReference type="OrthoDB" id="2218681at2"/>
<dbReference type="EMBL" id="BEDT01000005">
    <property type="protein sequence ID" value="GAX48330.1"/>
    <property type="molecule type" value="Genomic_DNA"/>
</dbReference>
<reference evidence="2" key="1">
    <citation type="submission" date="2017-08" db="EMBL/GenBank/DDBJ databases">
        <title>Draft genome sequence of Lactococcus sp. strain Rs-Y01, isolated from the gut of the lower termite Reticulitermes speratus.</title>
        <authorList>
            <person name="Ohkuma M."/>
            <person name="Yuki M."/>
        </authorList>
    </citation>
    <scope>NUCLEOTIDE SEQUENCE [LARGE SCALE GENOMIC DNA]</scope>
    <source>
        <strain evidence="2">Rs-Y01</strain>
    </source>
</reference>
<comment type="caution">
    <text evidence="1">The sequence shown here is derived from an EMBL/GenBank/DDBJ whole genome shotgun (WGS) entry which is preliminary data.</text>
</comment>
<protein>
    <submittedName>
        <fullName evidence="1">Uncharacterized protein</fullName>
    </submittedName>
</protein>
<evidence type="ECO:0000313" key="2">
    <source>
        <dbReference type="Proteomes" id="UP000218689"/>
    </source>
</evidence>
<name>A0A224XAP1_9LACT</name>
<keyword evidence="2" id="KW-1185">Reference proteome</keyword>
<proteinExistence type="predicted"/>
<dbReference type="AlphaFoldDB" id="A0A224XAP1"/>